<dbReference type="KEGG" id="smiz:4412673_02657"/>
<feature type="transmembrane region" description="Helical" evidence="1">
    <location>
        <begin position="26"/>
        <end position="48"/>
    </location>
</feature>
<dbReference type="EMBL" id="LT906468">
    <property type="protein sequence ID" value="SNV52315.1"/>
    <property type="molecule type" value="Genomic_DNA"/>
</dbReference>
<sequence length="91" mass="10690">MSIFLRMKSNSEDSLFIVLQKDLTRVHLVFVLICCCLFSFTIWILIHISIINKKLERIENVESKIDSLSNSKFDQNFQELTPKRVLKGMLK</sequence>
<evidence type="ECO:0000313" key="3">
    <source>
        <dbReference type="Proteomes" id="UP000215355"/>
    </source>
</evidence>
<keyword evidence="1" id="KW-0812">Transmembrane</keyword>
<keyword evidence="1" id="KW-1133">Transmembrane helix</keyword>
<evidence type="ECO:0000313" key="2">
    <source>
        <dbReference type="EMBL" id="SNV52315.1"/>
    </source>
</evidence>
<dbReference type="Proteomes" id="UP000215355">
    <property type="component" value="Chromosome 1"/>
</dbReference>
<name>A0AAJ5C107_9SPHI</name>
<dbReference type="AlphaFoldDB" id="A0AAJ5C107"/>
<proteinExistence type="predicted"/>
<reference evidence="2 3" key="1">
    <citation type="submission" date="2017-06" db="EMBL/GenBank/DDBJ databases">
        <authorList>
            <consortium name="Pathogen Informatics"/>
        </authorList>
    </citation>
    <scope>NUCLEOTIDE SEQUENCE [LARGE SCALE GENOMIC DNA]</scope>
    <source>
        <strain evidence="2 3">NCTC12149</strain>
    </source>
</reference>
<evidence type="ECO:0000256" key="1">
    <source>
        <dbReference type="SAM" id="Phobius"/>
    </source>
</evidence>
<accession>A0AAJ5C107</accession>
<protein>
    <submittedName>
        <fullName evidence="2">Uncharacterized protein</fullName>
    </submittedName>
</protein>
<organism evidence="2 3">
    <name type="scientific">Sphingobacterium mizutaii</name>
    <dbReference type="NCBI Taxonomy" id="1010"/>
    <lineage>
        <taxon>Bacteria</taxon>
        <taxon>Pseudomonadati</taxon>
        <taxon>Bacteroidota</taxon>
        <taxon>Sphingobacteriia</taxon>
        <taxon>Sphingobacteriales</taxon>
        <taxon>Sphingobacteriaceae</taxon>
        <taxon>Sphingobacterium</taxon>
    </lineage>
</organism>
<gene>
    <name evidence="2" type="ORF">SAMEA4412673_02657</name>
</gene>
<keyword evidence="1" id="KW-0472">Membrane</keyword>